<keyword evidence="4" id="KW-0479">Metal-binding</keyword>
<evidence type="ECO:0000256" key="1">
    <source>
        <dbReference type="ARBA" id="ARBA00001973"/>
    </source>
</evidence>
<name>A0AAD9A4W5_9PEZI</name>
<evidence type="ECO:0000256" key="8">
    <source>
        <dbReference type="ARBA" id="ARBA00023008"/>
    </source>
</evidence>
<keyword evidence="8" id="KW-0186">Copper</keyword>
<evidence type="ECO:0000256" key="5">
    <source>
        <dbReference type="ARBA" id="ARBA00022729"/>
    </source>
</evidence>
<comment type="caution">
    <text evidence="18">The sequence shown here is derived from an EMBL/GenBank/DDBJ whole genome shotgun (WGS) entry which is preliminary data.</text>
</comment>
<protein>
    <recommendedName>
        <fullName evidence="15">lytic cellulose monooxygenase (C4-dehydrogenating)</fullName>
        <ecNumber evidence="15">1.14.99.56</ecNumber>
    </recommendedName>
</protein>
<keyword evidence="9" id="KW-0503">Monooxygenase</keyword>
<evidence type="ECO:0000256" key="10">
    <source>
        <dbReference type="ARBA" id="ARBA00023157"/>
    </source>
</evidence>
<dbReference type="EC" id="1.14.99.56" evidence="15"/>
<keyword evidence="3" id="KW-0964">Secreted</keyword>
<sequence length="811" mass="89557">MAHPEYAHPQQVPSSEEVERLEKMIAMLSNIQSKHLKRPERAAIRDDFTLSKAERRFVRKQHDYLDCVAALSPEPLALFPDGSAGASTGSHYLFASQNPHRDDDKAKQQYTGLQPQLTLPQINGSLVPDSTDSSSVIKFAYRLLAKEDWEQRSNNSTFQYCQDLLSPLKKFHGAAKSDERFHWLNLLHDLVYVRMTEKLHGCVTDIFEKHNFGTICMTSVDQLASQFKATSMGKCLQQSLRSTSDPITELDLMPFQKGGATNPQDELQHCFRKGQTQAQSTLLKQIYKEMQVRYGRGTAEDGERAWERSPLNANGDPEYVFYDEKGRSEFQKILSGVMRAVKDSTTELQNAKTEATNYARRTSKGTKDSTQQTMEQYHIESLQYLVEAAVRAYSCLASLREDFSEILQSHSTWLYANHQPGVSGIDAKGTDDSRLLESTAIQSGWEVAVSDAVGMLCRHQTSLNHIMHASRHVTRFVLQTSIQPLVTDWTRRNLTSTAELLASFEGNNGKPLPNEEQLALAEFFDGHKTANSEDLTYHAEGVGLCAHVLARVRDEVVNYNVGHETADKATGAPFLSLADSIYDQVESVLHDGLQWIVKEKGLARANESGNSSDPNGDSARFIARMTMRDNGGRPRPVKPQEPEEPPVTDVASNDLRRNVGGAAGVSGEPAARSRSRGRRAQLRETRHQGKPLRPSDVIPPQGGRGSTDFFKIGEYGYNNAAADASWGTDVLNENCGRFDVSIPPALRSGGYQLRAEAIALHASSQPGGAQSYGARRRLAGAYSAADPGIQVDIWGGGCSEDTIPGPAVVSV</sequence>
<dbReference type="GO" id="GO:0046872">
    <property type="term" value="F:metal ion binding"/>
    <property type="evidence" value="ECO:0007669"/>
    <property type="project" value="UniProtKB-KW"/>
</dbReference>
<gene>
    <name evidence="18" type="ORF">CCHR01_18258</name>
</gene>
<evidence type="ECO:0000256" key="12">
    <source>
        <dbReference type="ARBA" id="ARBA00023326"/>
    </source>
</evidence>
<proteinExistence type="inferred from homology"/>
<evidence type="ECO:0000256" key="3">
    <source>
        <dbReference type="ARBA" id="ARBA00022525"/>
    </source>
</evidence>
<dbReference type="Pfam" id="PF03443">
    <property type="entry name" value="AA9"/>
    <property type="match status" value="1"/>
</dbReference>
<evidence type="ECO:0000313" key="18">
    <source>
        <dbReference type="EMBL" id="KAK1839119.1"/>
    </source>
</evidence>
<accession>A0AAD9A4W5</accession>
<evidence type="ECO:0000256" key="2">
    <source>
        <dbReference type="ARBA" id="ARBA00004613"/>
    </source>
</evidence>
<keyword evidence="10" id="KW-1015">Disulfide bond</keyword>
<feature type="region of interest" description="Disordered" evidence="16">
    <location>
        <begin position="628"/>
        <end position="703"/>
    </location>
</feature>
<evidence type="ECO:0000256" key="16">
    <source>
        <dbReference type="SAM" id="MobiDB-lite"/>
    </source>
</evidence>
<evidence type="ECO:0000259" key="17">
    <source>
        <dbReference type="Pfam" id="PF03443"/>
    </source>
</evidence>
<dbReference type="AlphaFoldDB" id="A0AAD9A4W5"/>
<evidence type="ECO:0000313" key="19">
    <source>
        <dbReference type="Proteomes" id="UP001243330"/>
    </source>
</evidence>
<organism evidence="18 19">
    <name type="scientific">Colletotrichum chrysophilum</name>
    <dbReference type="NCBI Taxonomy" id="1836956"/>
    <lineage>
        <taxon>Eukaryota</taxon>
        <taxon>Fungi</taxon>
        <taxon>Dikarya</taxon>
        <taxon>Ascomycota</taxon>
        <taxon>Pezizomycotina</taxon>
        <taxon>Sordariomycetes</taxon>
        <taxon>Hypocreomycetidae</taxon>
        <taxon>Glomerellales</taxon>
        <taxon>Glomerellaceae</taxon>
        <taxon>Colletotrichum</taxon>
        <taxon>Colletotrichum gloeosporioides species complex</taxon>
    </lineage>
</organism>
<dbReference type="GO" id="GO:0030245">
    <property type="term" value="P:cellulose catabolic process"/>
    <property type="evidence" value="ECO:0007669"/>
    <property type="project" value="UniProtKB-KW"/>
</dbReference>
<dbReference type="Gene3D" id="2.70.50.70">
    <property type="match status" value="1"/>
</dbReference>
<dbReference type="InterPro" id="IPR049892">
    <property type="entry name" value="AA9"/>
</dbReference>
<dbReference type="Proteomes" id="UP001243330">
    <property type="component" value="Unassembled WGS sequence"/>
</dbReference>
<comment type="catalytic activity">
    <reaction evidence="14">
        <text>[(1-&gt;4)-beta-D-glucosyl]n+m + reduced acceptor + O2 = 4-dehydro-beta-D-glucosyl-[(1-&gt;4)-beta-D-glucosyl]n-1 + [(1-&gt;4)-beta-D-glucosyl]m + acceptor + H2O.</text>
        <dbReference type="EC" id="1.14.99.56"/>
    </reaction>
</comment>
<keyword evidence="6" id="KW-0136">Cellulose degradation</keyword>
<comment type="cofactor">
    <cofactor evidence="1">
        <name>Cu(2+)</name>
        <dbReference type="ChEBI" id="CHEBI:29036"/>
    </cofactor>
</comment>
<dbReference type="InterPro" id="IPR005103">
    <property type="entry name" value="AA9_LPMO"/>
</dbReference>
<dbReference type="PANTHER" id="PTHR33353">
    <property type="entry name" value="PUTATIVE (AFU_ORTHOLOGUE AFUA_1G12560)-RELATED"/>
    <property type="match status" value="1"/>
</dbReference>
<comment type="subcellular location">
    <subcellularLocation>
        <location evidence="2">Secreted</location>
    </subcellularLocation>
</comment>
<keyword evidence="11" id="KW-0119">Carbohydrate metabolism</keyword>
<dbReference type="EMBL" id="JAQOWY010000717">
    <property type="protein sequence ID" value="KAK1839119.1"/>
    <property type="molecule type" value="Genomic_DNA"/>
</dbReference>
<keyword evidence="12" id="KW-0624">Polysaccharide degradation</keyword>
<evidence type="ECO:0000256" key="4">
    <source>
        <dbReference type="ARBA" id="ARBA00022723"/>
    </source>
</evidence>
<feature type="region of interest" description="Disordered" evidence="16">
    <location>
        <begin position="352"/>
        <end position="372"/>
    </location>
</feature>
<evidence type="ECO:0000256" key="11">
    <source>
        <dbReference type="ARBA" id="ARBA00023277"/>
    </source>
</evidence>
<keyword evidence="5" id="KW-0732">Signal</keyword>
<dbReference type="PANTHER" id="PTHR33353:SF9">
    <property type="entry name" value="ENDOGLUCANASE II"/>
    <property type="match status" value="1"/>
</dbReference>
<keyword evidence="7" id="KW-0560">Oxidoreductase</keyword>
<keyword evidence="19" id="KW-1185">Reference proteome</keyword>
<evidence type="ECO:0000256" key="7">
    <source>
        <dbReference type="ARBA" id="ARBA00023002"/>
    </source>
</evidence>
<evidence type="ECO:0000256" key="15">
    <source>
        <dbReference type="ARBA" id="ARBA00047174"/>
    </source>
</evidence>
<feature type="domain" description="Auxiliary Activity family 9 catalytic" evidence="17">
    <location>
        <begin position="705"/>
        <end position="772"/>
    </location>
</feature>
<dbReference type="GO" id="GO:0004497">
    <property type="term" value="F:monooxygenase activity"/>
    <property type="evidence" value="ECO:0007669"/>
    <property type="project" value="UniProtKB-KW"/>
</dbReference>
<comment type="similarity">
    <text evidence="13">Belongs to the polysaccharide monooxygenase AA9 family.</text>
</comment>
<dbReference type="GO" id="GO:0005576">
    <property type="term" value="C:extracellular region"/>
    <property type="evidence" value="ECO:0007669"/>
    <property type="project" value="UniProtKB-SubCell"/>
</dbReference>
<evidence type="ECO:0000256" key="6">
    <source>
        <dbReference type="ARBA" id="ARBA00023001"/>
    </source>
</evidence>
<evidence type="ECO:0000256" key="14">
    <source>
        <dbReference type="ARBA" id="ARBA00045077"/>
    </source>
</evidence>
<evidence type="ECO:0000256" key="13">
    <source>
        <dbReference type="ARBA" id="ARBA00044502"/>
    </source>
</evidence>
<evidence type="ECO:0000256" key="9">
    <source>
        <dbReference type="ARBA" id="ARBA00023033"/>
    </source>
</evidence>
<reference evidence="18" key="1">
    <citation type="submission" date="2023-01" db="EMBL/GenBank/DDBJ databases">
        <title>Colletotrichum chrysophilum M932 genome sequence.</title>
        <authorList>
            <person name="Baroncelli R."/>
        </authorList>
    </citation>
    <scope>NUCLEOTIDE SEQUENCE</scope>
    <source>
        <strain evidence="18">M932</strain>
    </source>
</reference>